<accession>A0A644YJL3</accession>
<organism evidence="1">
    <name type="scientific">bioreactor metagenome</name>
    <dbReference type="NCBI Taxonomy" id="1076179"/>
    <lineage>
        <taxon>unclassified sequences</taxon>
        <taxon>metagenomes</taxon>
        <taxon>ecological metagenomes</taxon>
    </lineage>
</organism>
<sequence>MASNLPRTPKPFKQAGGDIPSNAAMSICMHDKKFSHGIIIVCMHDEIVGVKEDKTRPLLVHRNKKGVIPLFGPIR</sequence>
<dbReference type="EMBL" id="VSSQ01004797">
    <property type="protein sequence ID" value="MPM26683.1"/>
    <property type="molecule type" value="Genomic_DNA"/>
</dbReference>
<gene>
    <name evidence="1" type="ORF">SDC9_73187</name>
</gene>
<dbReference type="AlphaFoldDB" id="A0A644YJL3"/>
<comment type="caution">
    <text evidence="1">The sequence shown here is derived from an EMBL/GenBank/DDBJ whole genome shotgun (WGS) entry which is preliminary data.</text>
</comment>
<evidence type="ECO:0000313" key="1">
    <source>
        <dbReference type="EMBL" id="MPM26683.1"/>
    </source>
</evidence>
<protein>
    <submittedName>
        <fullName evidence="1">Uncharacterized protein</fullName>
    </submittedName>
</protein>
<reference evidence="1" key="1">
    <citation type="submission" date="2019-08" db="EMBL/GenBank/DDBJ databases">
        <authorList>
            <person name="Kucharzyk K."/>
            <person name="Murdoch R.W."/>
            <person name="Higgins S."/>
            <person name="Loffler F."/>
        </authorList>
    </citation>
    <scope>NUCLEOTIDE SEQUENCE</scope>
</reference>
<name>A0A644YJL3_9ZZZZ</name>
<proteinExistence type="predicted"/>